<dbReference type="PANTHER" id="PTHR23131">
    <property type="entry name" value="ENDORIBONUCLEASE LACTB2"/>
    <property type="match status" value="1"/>
</dbReference>
<sequence>MDANTAIGAAVAAGGFAGYAAKGSVPSLVAGGTSGLALIACGQTGRFKAAAAICAMLMMIMGMRLVKTKKAMPAGLVAALSAAGCNSSIALEVQPCAVPVPPALPEVARLSDRVIRILGRNPSSFTLTGTNLYLVGTGSSRILVDAGEGKPGVLQDLLKTMAEQGCHNISQIVVTHWHIDHLLGVPELLACFGSEVQVRKYMPSEGTSTGELDNAEGEWSPTEFLQGAWTAGMSGVCYGRNWSLPAILA</sequence>
<dbReference type="AlphaFoldDB" id="A0A812I341"/>
<comment type="similarity">
    <text evidence="2">Belongs to the TMEM14 family.</text>
</comment>
<keyword evidence="5 6" id="KW-0472">Membrane</keyword>
<keyword evidence="9" id="KW-1185">Reference proteome</keyword>
<reference evidence="8" key="1">
    <citation type="submission" date="2021-02" db="EMBL/GenBank/DDBJ databases">
        <authorList>
            <person name="Dougan E. K."/>
            <person name="Rhodes N."/>
            <person name="Thang M."/>
            <person name="Chan C."/>
        </authorList>
    </citation>
    <scope>NUCLEOTIDE SEQUENCE</scope>
</reference>
<gene>
    <name evidence="8" type="primary">aptB</name>
    <name evidence="8" type="ORF">SNAT2548_LOCUS2518</name>
</gene>
<evidence type="ECO:0000256" key="1">
    <source>
        <dbReference type="ARBA" id="ARBA00004370"/>
    </source>
</evidence>
<dbReference type="Proteomes" id="UP000604046">
    <property type="component" value="Unassembled WGS sequence"/>
</dbReference>
<feature type="domain" description="Metallo-beta-lactamase" evidence="7">
    <location>
        <begin position="128"/>
        <end position="189"/>
    </location>
</feature>
<dbReference type="SUPFAM" id="SSF56281">
    <property type="entry name" value="Metallo-hydrolase/oxidoreductase"/>
    <property type="match status" value="1"/>
</dbReference>
<dbReference type="Pfam" id="PF03647">
    <property type="entry name" value="Tmemb_14"/>
    <property type="match status" value="1"/>
</dbReference>
<keyword evidence="3 6" id="KW-0812">Transmembrane</keyword>
<evidence type="ECO:0000256" key="4">
    <source>
        <dbReference type="ARBA" id="ARBA00022989"/>
    </source>
</evidence>
<keyword evidence="4 6" id="KW-1133">Transmembrane helix</keyword>
<dbReference type="Gene3D" id="1.10.10.1740">
    <property type="entry name" value="Transmembrane protein 14-like"/>
    <property type="match status" value="1"/>
</dbReference>
<evidence type="ECO:0000256" key="5">
    <source>
        <dbReference type="ARBA" id="ARBA00023136"/>
    </source>
</evidence>
<evidence type="ECO:0000256" key="2">
    <source>
        <dbReference type="ARBA" id="ARBA00007590"/>
    </source>
</evidence>
<dbReference type="PANTHER" id="PTHR23131:SF0">
    <property type="entry name" value="ENDORIBONUCLEASE LACTB2"/>
    <property type="match status" value="1"/>
</dbReference>
<evidence type="ECO:0000256" key="3">
    <source>
        <dbReference type="ARBA" id="ARBA00022692"/>
    </source>
</evidence>
<dbReference type="GO" id="GO:0016020">
    <property type="term" value="C:membrane"/>
    <property type="evidence" value="ECO:0007669"/>
    <property type="project" value="UniProtKB-SubCell"/>
</dbReference>
<protein>
    <submittedName>
        <fullName evidence="8">AptB protein</fullName>
    </submittedName>
</protein>
<dbReference type="InterPro" id="IPR036866">
    <property type="entry name" value="RibonucZ/Hydroxyglut_hydro"/>
</dbReference>
<dbReference type="InterPro" id="IPR050662">
    <property type="entry name" value="Sec-metab_biosynth-thioest"/>
</dbReference>
<evidence type="ECO:0000259" key="7">
    <source>
        <dbReference type="Pfam" id="PF00753"/>
    </source>
</evidence>
<feature type="transmembrane region" description="Helical" evidence="6">
    <location>
        <begin position="47"/>
        <end position="66"/>
    </location>
</feature>
<proteinExistence type="inferred from homology"/>
<evidence type="ECO:0000313" key="8">
    <source>
        <dbReference type="EMBL" id="CAE6970777.1"/>
    </source>
</evidence>
<dbReference type="Gene3D" id="3.60.15.10">
    <property type="entry name" value="Ribonuclease Z/Hydroxyacylglutathione hydrolase-like"/>
    <property type="match status" value="1"/>
</dbReference>
<organism evidence="8 9">
    <name type="scientific">Symbiodinium natans</name>
    <dbReference type="NCBI Taxonomy" id="878477"/>
    <lineage>
        <taxon>Eukaryota</taxon>
        <taxon>Sar</taxon>
        <taxon>Alveolata</taxon>
        <taxon>Dinophyceae</taxon>
        <taxon>Suessiales</taxon>
        <taxon>Symbiodiniaceae</taxon>
        <taxon>Symbiodinium</taxon>
    </lineage>
</organism>
<dbReference type="InterPro" id="IPR001279">
    <property type="entry name" value="Metallo-B-lactamas"/>
</dbReference>
<dbReference type="EMBL" id="CAJNDS010000150">
    <property type="protein sequence ID" value="CAE6970777.1"/>
    <property type="molecule type" value="Genomic_DNA"/>
</dbReference>
<accession>A0A812I341</accession>
<name>A0A812I341_9DINO</name>
<dbReference type="InterPro" id="IPR005349">
    <property type="entry name" value="TMEM14"/>
</dbReference>
<evidence type="ECO:0000256" key="6">
    <source>
        <dbReference type="SAM" id="Phobius"/>
    </source>
</evidence>
<dbReference type="OrthoDB" id="17458at2759"/>
<comment type="subcellular location">
    <subcellularLocation>
        <location evidence="1">Membrane</location>
    </subcellularLocation>
</comment>
<comment type="caution">
    <text evidence="8">The sequence shown here is derived from an EMBL/GenBank/DDBJ whole genome shotgun (WGS) entry which is preliminary data.</text>
</comment>
<dbReference type="Pfam" id="PF00753">
    <property type="entry name" value="Lactamase_B"/>
    <property type="match status" value="1"/>
</dbReference>
<dbReference type="InterPro" id="IPR044890">
    <property type="entry name" value="TMEM14_sf"/>
</dbReference>
<evidence type="ECO:0000313" key="9">
    <source>
        <dbReference type="Proteomes" id="UP000604046"/>
    </source>
</evidence>